<dbReference type="PANTHER" id="PTHR43617:SF34">
    <property type="entry name" value="PUTATIVE-RELATED"/>
    <property type="match status" value="1"/>
</dbReference>
<dbReference type="Proteomes" id="UP000192368">
    <property type="component" value="Unassembled WGS sequence"/>
</dbReference>
<protein>
    <recommendedName>
        <fullName evidence="1">[Ribosomal protein bS18]-alanine N-acetyltransferase</fullName>
        <ecNumber evidence="1">2.3.1.266</ecNumber>
    </recommendedName>
</protein>
<dbReference type="PANTHER" id="PTHR43617">
    <property type="entry name" value="L-AMINO ACID N-ACETYLTRANSFERASE"/>
    <property type="match status" value="1"/>
</dbReference>
<dbReference type="Pfam" id="PF00583">
    <property type="entry name" value="Acetyltransf_1"/>
    <property type="match status" value="1"/>
</dbReference>
<dbReference type="Gene3D" id="3.40.630.30">
    <property type="match status" value="1"/>
</dbReference>
<dbReference type="PROSITE" id="PS51186">
    <property type="entry name" value="GNAT"/>
    <property type="match status" value="1"/>
</dbReference>
<accession>A0A1W1VLQ0</accession>
<dbReference type="InterPro" id="IPR006464">
    <property type="entry name" value="AcTrfase_RimI/Ard1"/>
</dbReference>
<dbReference type="SUPFAM" id="SSF55729">
    <property type="entry name" value="Acyl-CoA N-acyltransferases (Nat)"/>
    <property type="match status" value="1"/>
</dbReference>
<keyword evidence="1" id="KW-0963">Cytoplasm</keyword>
<name>A0A1W1VLQ0_PEPAS</name>
<comment type="similarity">
    <text evidence="1">Belongs to the acetyltransferase family. RimI subfamily.</text>
</comment>
<evidence type="ECO:0000313" key="3">
    <source>
        <dbReference type="EMBL" id="SMB94258.1"/>
    </source>
</evidence>
<comment type="subcellular location">
    <subcellularLocation>
        <location evidence="1">Cytoplasm</location>
    </subcellularLocation>
</comment>
<evidence type="ECO:0000259" key="2">
    <source>
        <dbReference type="PROSITE" id="PS51186"/>
    </source>
</evidence>
<dbReference type="GO" id="GO:0008999">
    <property type="term" value="F:protein-N-terminal-alanine acetyltransferase activity"/>
    <property type="evidence" value="ECO:0007669"/>
    <property type="project" value="UniProtKB-EC"/>
</dbReference>
<organism evidence="3 4">
    <name type="scientific">Peptoniphilus asaccharolyticus DSM 20463</name>
    <dbReference type="NCBI Taxonomy" id="573058"/>
    <lineage>
        <taxon>Bacteria</taxon>
        <taxon>Bacillati</taxon>
        <taxon>Bacillota</taxon>
        <taxon>Tissierellia</taxon>
        <taxon>Tissierellales</taxon>
        <taxon>Peptoniphilaceae</taxon>
        <taxon>Peptoniphilus</taxon>
    </lineage>
</organism>
<dbReference type="InterPro" id="IPR016181">
    <property type="entry name" value="Acyl_CoA_acyltransferase"/>
</dbReference>
<dbReference type="NCBIfam" id="TIGR01575">
    <property type="entry name" value="rimI"/>
    <property type="match status" value="1"/>
</dbReference>
<dbReference type="GO" id="GO:0005737">
    <property type="term" value="C:cytoplasm"/>
    <property type="evidence" value="ECO:0007669"/>
    <property type="project" value="UniProtKB-SubCell"/>
</dbReference>
<dbReference type="EMBL" id="FWWR01000017">
    <property type="protein sequence ID" value="SMB94258.1"/>
    <property type="molecule type" value="Genomic_DNA"/>
</dbReference>
<feature type="domain" description="N-acetyltransferase" evidence="2">
    <location>
        <begin position="6"/>
        <end position="144"/>
    </location>
</feature>
<dbReference type="OrthoDB" id="9794566at2"/>
<dbReference type="InterPro" id="IPR050276">
    <property type="entry name" value="MshD_Acetyltransferase"/>
</dbReference>
<gene>
    <name evidence="3" type="ORF">SAMN00017477_2203</name>
</gene>
<dbReference type="STRING" id="573058.SAMN00017477_2203"/>
<sequence>MKNMDFNIRRANFEDLDGIHNVESKSFSDPWSKSLFKVALTDPLTEIWVAETEKIVGFMIYSKLFEVSLDNIAVLKECRGNGIGNKLLERLMEFSKENEITLEVEHDNEPAKSIYEKFGFKIEGMRQDYYGKGRHAYIMWKRSI</sequence>
<comment type="catalytic activity">
    <reaction evidence="1">
        <text>N-terminal L-alanyl-[ribosomal protein bS18] + acetyl-CoA = N-terminal N(alpha)-acetyl-L-alanyl-[ribosomal protein bS18] + CoA + H(+)</text>
        <dbReference type="Rhea" id="RHEA:43756"/>
        <dbReference type="Rhea" id="RHEA-COMP:10676"/>
        <dbReference type="Rhea" id="RHEA-COMP:10677"/>
        <dbReference type="ChEBI" id="CHEBI:15378"/>
        <dbReference type="ChEBI" id="CHEBI:57287"/>
        <dbReference type="ChEBI" id="CHEBI:57288"/>
        <dbReference type="ChEBI" id="CHEBI:64718"/>
        <dbReference type="ChEBI" id="CHEBI:83683"/>
        <dbReference type="EC" id="2.3.1.266"/>
    </reaction>
</comment>
<dbReference type="InterPro" id="IPR000182">
    <property type="entry name" value="GNAT_dom"/>
</dbReference>
<keyword evidence="3" id="KW-0808">Transferase</keyword>
<evidence type="ECO:0000256" key="1">
    <source>
        <dbReference type="RuleBase" id="RU363094"/>
    </source>
</evidence>
<reference evidence="4" key="1">
    <citation type="submission" date="2017-04" db="EMBL/GenBank/DDBJ databases">
        <authorList>
            <person name="Varghese N."/>
            <person name="Submissions S."/>
        </authorList>
    </citation>
    <scope>NUCLEOTIDE SEQUENCE [LARGE SCALE GENOMIC DNA]</scope>
    <source>
        <strain evidence="4">DSM 20463</strain>
    </source>
</reference>
<dbReference type="RefSeq" id="WP_084231682.1">
    <property type="nucleotide sequence ID" value="NZ_FWWR01000017.1"/>
</dbReference>
<dbReference type="CDD" id="cd04301">
    <property type="entry name" value="NAT_SF"/>
    <property type="match status" value="1"/>
</dbReference>
<dbReference type="AlphaFoldDB" id="A0A1W1VLQ0"/>
<keyword evidence="4" id="KW-1185">Reference proteome</keyword>
<proteinExistence type="inferred from homology"/>
<comment type="function">
    <text evidence="1">Acetylates the N-terminal alanine of ribosomal protein bS18.</text>
</comment>
<evidence type="ECO:0000313" key="4">
    <source>
        <dbReference type="Proteomes" id="UP000192368"/>
    </source>
</evidence>
<dbReference type="EC" id="2.3.1.266" evidence="1"/>